<dbReference type="GO" id="GO:0008721">
    <property type="term" value="F:D-serine ammonia-lyase activity"/>
    <property type="evidence" value="ECO:0007669"/>
    <property type="project" value="TreeGrafter"/>
</dbReference>
<evidence type="ECO:0000256" key="1">
    <source>
        <dbReference type="ARBA" id="ARBA00005323"/>
    </source>
</evidence>
<dbReference type="PATRIC" id="fig|1619313.3.peg.51"/>
<organism evidence="4 5">
    <name type="scientific">Duffyella gerundensis</name>
    <dbReference type="NCBI Taxonomy" id="1619313"/>
    <lineage>
        <taxon>Bacteria</taxon>
        <taxon>Pseudomonadati</taxon>
        <taxon>Pseudomonadota</taxon>
        <taxon>Gammaproteobacteria</taxon>
        <taxon>Enterobacterales</taxon>
        <taxon>Erwiniaceae</taxon>
        <taxon>Duffyella</taxon>
    </lineage>
</organism>
<sequence>MMELPDLTDFSRPLYDDRPTPWLEIDKQRLDRNLMTMQHKAERAGARLRPHVKTHKSIAIAQRQLALGAVGITVAKPEEAMVFIQGGVRDLMLAYPVVTPGTLAPLLALAAEHQARLTLIAASLMGVEAIATAAQAQPDCQLAVAIKVDVGLGRVGVQAESDDGLHLAASIAQHQLRFAGLVAHAGHAYGAENLSAITAIAAHEMQQLRLLQQRLATAGFNYCPLSVGATPTALGAPIAAATDELRPGNYALLDLTALRLGLCDADALAMTVVARVVATNARYAILDAGSKALSSDRGPHGTNAAGFGLAVNATQGFWIEKLSEEHAFVPHQGVIPTLGSLMRIFPNHACAVMAQFDRAVLRDEDGQAEIIPIDARGKFC</sequence>
<feature type="domain" description="D-serine dehydratase-like" evidence="3">
    <location>
        <begin position="269"/>
        <end position="363"/>
    </location>
</feature>
<dbReference type="PANTHER" id="PTHR28004:SF2">
    <property type="entry name" value="D-SERINE DEHYDRATASE"/>
    <property type="match status" value="1"/>
</dbReference>
<evidence type="ECO:0000313" key="5">
    <source>
        <dbReference type="Proteomes" id="UP000059419"/>
    </source>
</evidence>
<keyword evidence="5" id="KW-1185">Reference proteome</keyword>
<reference evidence="5" key="1">
    <citation type="submission" date="2015-11" db="EMBL/GenBank/DDBJ databases">
        <authorList>
            <person name="Blom J."/>
        </authorList>
    </citation>
    <scope>NUCLEOTIDE SEQUENCE [LARGE SCALE GENOMIC DNA]</scope>
</reference>
<dbReference type="SMART" id="SM01119">
    <property type="entry name" value="D-ser_dehydrat"/>
    <property type="match status" value="1"/>
</dbReference>
<dbReference type="InterPro" id="IPR029066">
    <property type="entry name" value="PLP-binding_barrel"/>
</dbReference>
<dbReference type="GO" id="GO:0036088">
    <property type="term" value="P:D-serine catabolic process"/>
    <property type="evidence" value="ECO:0007669"/>
    <property type="project" value="TreeGrafter"/>
</dbReference>
<dbReference type="InterPro" id="IPR042208">
    <property type="entry name" value="D-ser_dehydrat-like_sf"/>
</dbReference>
<dbReference type="Proteomes" id="UP000059419">
    <property type="component" value="Chromosome 1"/>
</dbReference>
<gene>
    <name evidence="4" type="ORF">EM595_0053</name>
</gene>
<dbReference type="SUPFAM" id="SSF51419">
    <property type="entry name" value="PLP-binding barrel"/>
    <property type="match status" value="1"/>
</dbReference>
<dbReference type="STRING" id="1619313.EM595_0053"/>
<dbReference type="InterPro" id="IPR001608">
    <property type="entry name" value="Ala_racemase_N"/>
</dbReference>
<dbReference type="Gene3D" id="3.20.20.10">
    <property type="entry name" value="Alanine racemase"/>
    <property type="match status" value="1"/>
</dbReference>
<dbReference type="KEGG" id="ege:EM595_0053"/>
<keyword evidence="2" id="KW-0456">Lyase</keyword>
<dbReference type="AlphaFoldDB" id="A0A0U5GHH3"/>
<proteinExistence type="inferred from homology"/>
<name>A0A0U5GHH3_9GAMM</name>
<evidence type="ECO:0000313" key="4">
    <source>
        <dbReference type="EMBL" id="CUU22290.1"/>
    </source>
</evidence>
<dbReference type="Gene3D" id="2.40.37.20">
    <property type="entry name" value="D-serine dehydratase-like domain"/>
    <property type="match status" value="1"/>
</dbReference>
<dbReference type="Pfam" id="PF01168">
    <property type="entry name" value="Ala_racemase_N"/>
    <property type="match status" value="1"/>
</dbReference>
<protein>
    <submittedName>
        <fullName evidence="4">Alanine racemase</fullName>
    </submittedName>
</protein>
<evidence type="ECO:0000256" key="2">
    <source>
        <dbReference type="ARBA" id="ARBA00023239"/>
    </source>
</evidence>
<accession>A0A0U5GHH3</accession>
<dbReference type="InterPro" id="IPR051466">
    <property type="entry name" value="D-amino_acid_metab_enzyme"/>
</dbReference>
<comment type="similarity">
    <text evidence="1">Belongs to the DSD1 family.</text>
</comment>
<dbReference type="Pfam" id="PF14031">
    <property type="entry name" value="D-ser_dehydrat"/>
    <property type="match status" value="1"/>
</dbReference>
<dbReference type="EMBL" id="LN907827">
    <property type="protein sequence ID" value="CUU22290.1"/>
    <property type="molecule type" value="Genomic_DNA"/>
</dbReference>
<dbReference type="PANTHER" id="PTHR28004">
    <property type="entry name" value="ZGC:162816-RELATED"/>
    <property type="match status" value="1"/>
</dbReference>
<dbReference type="InterPro" id="IPR026956">
    <property type="entry name" value="D-ser_dehydrat-like_dom"/>
</dbReference>
<evidence type="ECO:0000259" key="3">
    <source>
        <dbReference type="SMART" id="SM01119"/>
    </source>
</evidence>